<evidence type="ECO:0008006" key="5">
    <source>
        <dbReference type="Google" id="ProtNLM"/>
    </source>
</evidence>
<feature type="region of interest" description="Disordered" evidence="2">
    <location>
        <begin position="314"/>
        <end position="396"/>
    </location>
</feature>
<dbReference type="Pfam" id="PF10239">
    <property type="entry name" value="DUF2465"/>
    <property type="match status" value="1"/>
</dbReference>
<gene>
    <name evidence="3" type="ORF">BEMITA_LOCUS1044</name>
</gene>
<evidence type="ECO:0000313" key="3">
    <source>
        <dbReference type="EMBL" id="CAH0381382.1"/>
    </source>
</evidence>
<dbReference type="GO" id="GO:0072669">
    <property type="term" value="C:tRNA-splicing ligase complex"/>
    <property type="evidence" value="ECO:0007669"/>
    <property type="project" value="TreeGrafter"/>
</dbReference>
<proteinExistence type="inferred from homology"/>
<dbReference type="PANTHER" id="PTHR31353:SF1">
    <property type="entry name" value="PROTEIN FAM98B"/>
    <property type="match status" value="1"/>
</dbReference>
<keyword evidence="4" id="KW-1185">Reference proteome</keyword>
<evidence type="ECO:0000256" key="2">
    <source>
        <dbReference type="SAM" id="MobiDB-lite"/>
    </source>
</evidence>
<dbReference type="InterPro" id="IPR018797">
    <property type="entry name" value="FAM98"/>
</dbReference>
<dbReference type="Proteomes" id="UP001152759">
    <property type="component" value="Chromosome 1"/>
</dbReference>
<feature type="compositionally biased region" description="Basic and acidic residues" evidence="2">
    <location>
        <begin position="355"/>
        <end position="387"/>
    </location>
</feature>
<organism evidence="3 4">
    <name type="scientific">Bemisia tabaci</name>
    <name type="common">Sweetpotato whitefly</name>
    <name type="synonym">Aleurodes tabaci</name>
    <dbReference type="NCBI Taxonomy" id="7038"/>
    <lineage>
        <taxon>Eukaryota</taxon>
        <taxon>Metazoa</taxon>
        <taxon>Ecdysozoa</taxon>
        <taxon>Arthropoda</taxon>
        <taxon>Hexapoda</taxon>
        <taxon>Insecta</taxon>
        <taxon>Pterygota</taxon>
        <taxon>Neoptera</taxon>
        <taxon>Paraneoptera</taxon>
        <taxon>Hemiptera</taxon>
        <taxon>Sternorrhyncha</taxon>
        <taxon>Aleyrodoidea</taxon>
        <taxon>Aleyrodidae</taxon>
        <taxon>Aleyrodinae</taxon>
        <taxon>Bemisia</taxon>
    </lineage>
</organism>
<sequence length="396" mass="44696">METEVADVLTKVGWKELWTFLYPLSTEAGPQGKRYPGASDSLVTEVIKDGSKFVSYSRVVEWLSTELNQLGNLNEHVNAITSQDDSSAFLLEISCFLKQLGCQYKSLTEGHLNDRLQSPSDRILLLDYLATELLASRIIARNSSESTNFMVTLEESSTAKDLKTCLSALKVSVPVRLSPEKLFSEIQGKIKIVLENVPKDLVIKPLFSGEVSIHQWDRIAEIFSELQLEYKIRRKMLLKRLDVTVQSFMWSERIVGREDVIASVYYPVRQRLKADPNMELANVLSAGEELALFEKTSSMTVRMGTQSSVNKVVIGNVPDRGGRPNEQQAPPPEMPSWSQRTSDRGSRGHGGYSFLDRRGGDRGGNRRGSNQDRGGRDREGWRQELDKHRKKAKKSW</sequence>
<name>A0A9P0A198_BEMTA</name>
<comment type="similarity">
    <text evidence="1">Belongs to the FAM98 family.</text>
</comment>
<accession>A0A9P0A198</accession>
<dbReference type="PANTHER" id="PTHR31353">
    <property type="entry name" value="FAM98"/>
    <property type="match status" value="1"/>
</dbReference>
<dbReference type="AlphaFoldDB" id="A0A9P0A198"/>
<dbReference type="EMBL" id="OU963862">
    <property type="protein sequence ID" value="CAH0381382.1"/>
    <property type="molecule type" value="Genomic_DNA"/>
</dbReference>
<evidence type="ECO:0000256" key="1">
    <source>
        <dbReference type="ARBA" id="ARBA00007218"/>
    </source>
</evidence>
<protein>
    <recommendedName>
        <fullName evidence="5">Protein FAM98A</fullName>
    </recommendedName>
</protein>
<reference evidence="3" key="1">
    <citation type="submission" date="2021-12" db="EMBL/GenBank/DDBJ databases">
        <authorList>
            <person name="King R."/>
        </authorList>
    </citation>
    <scope>NUCLEOTIDE SEQUENCE</scope>
</reference>
<dbReference type="KEGG" id="btab:109035508"/>
<evidence type="ECO:0000313" key="4">
    <source>
        <dbReference type="Proteomes" id="UP001152759"/>
    </source>
</evidence>